<feature type="domain" description="Putative Flp pilus-assembly TadG-like N-terminal" evidence="1">
    <location>
        <begin position="8"/>
        <end position="52"/>
    </location>
</feature>
<organism evidence="2 3">
    <name type="scientific">Isachenkonia alkalipeptolytica</name>
    <dbReference type="NCBI Taxonomy" id="2565777"/>
    <lineage>
        <taxon>Bacteria</taxon>
        <taxon>Bacillati</taxon>
        <taxon>Bacillota</taxon>
        <taxon>Clostridia</taxon>
        <taxon>Eubacteriales</taxon>
        <taxon>Clostridiaceae</taxon>
        <taxon>Isachenkonia</taxon>
    </lineage>
</organism>
<evidence type="ECO:0000313" key="3">
    <source>
        <dbReference type="Proteomes" id="UP000449710"/>
    </source>
</evidence>
<proteinExistence type="predicted"/>
<gene>
    <name evidence="2" type="ORF">ISALK_05495</name>
</gene>
<name>A0AA43XKF9_9CLOT</name>
<dbReference type="Pfam" id="PF13400">
    <property type="entry name" value="Tad"/>
    <property type="match status" value="1"/>
</dbReference>
<evidence type="ECO:0000259" key="1">
    <source>
        <dbReference type="Pfam" id="PF13400"/>
    </source>
</evidence>
<dbReference type="AlphaFoldDB" id="A0AA43XKF9"/>
<sequence>MKKLDNKGSAAILLSIFMVVLLGFTALVVDIGMVYAERTKLSNAIDSAVLAATLELPNHPEEAKAVALEYLEKNNVDTEDTEIIIGEDHRSIEITGLKEVKHFFAPVLGILSSDTGAATKAVIGPASSVSEGVRPFAVEKFPFEYGDEVILKAGAGDGYHGNYGAAALGGTGASRFKDNSLFGYEGTISVGDFIDTEPGNMAGATSAIRNYINEESSSFDNFERDSKRLWTIPLVDDVEPEGRDELLVVGFGQFYVEDVANAGGHTEITGRFVEFVTNATIDQDLDNTGTYGAKLTR</sequence>
<evidence type="ECO:0000313" key="2">
    <source>
        <dbReference type="EMBL" id="NBG87949.1"/>
    </source>
</evidence>
<dbReference type="Proteomes" id="UP000449710">
    <property type="component" value="Unassembled WGS sequence"/>
</dbReference>
<keyword evidence="3" id="KW-1185">Reference proteome</keyword>
<comment type="caution">
    <text evidence="2">The sequence shown here is derived from an EMBL/GenBank/DDBJ whole genome shotgun (WGS) entry which is preliminary data.</text>
</comment>
<accession>A0AA43XKF9</accession>
<dbReference type="RefSeq" id="WP_160719988.1">
    <property type="nucleotide sequence ID" value="NZ_SUMG01000005.1"/>
</dbReference>
<dbReference type="EMBL" id="SUMG01000005">
    <property type="protein sequence ID" value="NBG87949.1"/>
    <property type="molecule type" value="Genomic_DNA"/>
</dbReference>
<reference evidence="2 3" key="1">
    <citation type="submission" date="2019-04" db="EMBL/GenBank/DDBJ databases">
        <title>Isachenkonia alkalipeptolytica gen. nov. sp. nov. a new anaerobic, alkiliphilic organothrophic bacterium capable to reduce synthesized ferrihydrite isolated from a soda lake.</title>
        <authorList>
            <person name="Toshchakov S.V."/>
            <person name="Zavarzina D.G."/>
            <person name="Zhilina T.N."/>
            <person name="Kostrikina N.A."/>
            <person name="Kublanov I.V."/>
        </authorList>
    </citation>
    <scope>NUCLEOTIDE SEQUENCE [LARGE SCALE GENOMIC DNA]</scope>
    <source>
        <strain evidence="2 3">Z-1701</strain>
    </source>
</reference>
<dbReference type="InterPro" id="IPR028087">
    <property type="entry name" value="Tad_N"/>
</dbReference>
<protein>
    <recommendedName>
        <fullName evidence="1">Putative Flp pilus-assembly TadG-like N-terminal domain-containing protein</fullName>
    </recommendedName>
</protein>